<dbReference type="SUPFAM" id="SSF51735">
    <property type="entry name" value="NAD(P)-binding Rossmann-fold domains"/>
    <property type="match status" value="1"/>
</dbReference>
<evidence type="ECO:0000313" key="5">
    <source>
        <dbReference type="Proteomes" id="UP000037179"/>
    </source>
</evidence>
<dbReference type="GO" id="GO:0016491">
    <property type="term" value="F:oxidoreductase activity"/>
    <property type="evidence" value="ECO:0007669"/>
    <property type="project" value="UniProtKB-KW"/>
</dbReference>
<keyword evidence="3" id="KW-0560">Oxidoreductase</keyword>
<dbReference type="RefSeq" id="WP_228102632.1">
    <property type="nucleotide sequence ID" value="NZ_AP017900.1"/>
</dbReference>
<sequence length="259" mass="26389">MYLVTGATGTVGRAVADRLLAAGLPVRAVTRHPETADLPAGVEVVRAHLGDPASLPAALAGVRRVFLATAGPEIATHDANLATAAVAAGVEHIVKLSSGRAGDDAATDPIPAWHRAGEVAVRASGLDWTMVRPMGFMSNALHWARSVRESATVRAPFGQGRIAVIDPADIAAVAVAAHRDRARGADLHRDRTRGPLGGEAVRHPGRNHRPPCAIRGDLAGGGAGGSAALRGRARNGFGHHGFAGHGAGVLHLGGAPDGR</sequence>
<reference evidence="3 6" key="3">
    <citation type="submission" date="2016-10" db="EMBL/GenBank/DDBJ databases">
        <title>Genome sequence of Nocardia seriolae strain EM150506, isolated from Anguila japonica.</title>
        <authorList>
            <person name="Han H.-J."/>
        </authorList>
    </citation>
    <scope>NUCLEOTIDE SEQUENCE [LARGE SCALE GENOMIC DNA]</scope>
    <source>
        <strain evidence="3 6">EM150506</strain>
    </source>
</reference>
<dbReference type="EC" id="1.6.5.3" evidence="3"/>
<dbReference type="Proteomes" id="UP000180166">
    <property type="component" value="Chromosome"/>
</dbReference>
<gene>
    <name evidence="3" type="ORF">NS506_02200</name>
    <name evidence="4" type="ORF">NSK11_contig00169-0001</name>
</gene>
<reference evidence="4 5" key="2">
    <citation type="journal article" date="2016" name="Genome Announc.">
        <title>Draft Genome Sequence of Erythromycin- and Oxytetracycline-Sensitive Nocardia seriolae Strain U-1 (NBRC 110359).</title>
        <authorList>
            <person name="Imajoh M."/>
            <person name="Sukeda M."/>
            <person name="Shimizu M."/>
            <person name="Yamane J."/>
            <person name="Ohnishi K."/>
            <person name="Oshima S."/>
        </authorList>
    </citation>
    <scope>NUCLEOTIDE SEQUENCE [LARGE SCALE GENOMIC DNA]</scope>
    <source>
        <strain evidence="4 5">U-1</strain>
    </source>
</reference>
<dbReference type="EMBL" id="BBYQ01000169">
    <property type="protein sequence ID" value="GAP32617.1"/>
    <property type="molecule type" value="Genomic_DNA"/>
</dbReference>
<evidence type="ECO:0000256" key="1">
    <source>
        <dbReference type="SAM" id="MobiDB-lite"/>
    </source>
</evidence>
<keyword evidence="5" id="KW-1185">Reference proteome</keyword>
<feature type="domain" description="NAD(P)-binding" evidence="2">
    <location>
        <begin position="6"/>
        <end position="178"/>
    </location>
</feature>
<organism evidence="3 6">
    <name type="scientific">Nocardia seriolae</name>
    <dbReference type="NCBI Taxonomy" id="37332"/>
    <lineage>
        <taxon>Bacteria</taxon>
        <taxon>Bacillati</taxon>
        <taxon>Actinomycetota</taxon>
        <taxon>Actinomycetes</taxon>
        <taxon>Mycobacteriales</taxon>
        <taxon>Nocardiaceae</taxon>
        <taxon>Nocardia</taxon>
    </lineage>
</organism>
<dbReference type="InterPro" id="IPR036291">
    <property type="entry name" value="NAD(P)-bd_dom_sf"/>
</dbReference>
<dbReference type="InterPro" id="IPR051604">
    <property type="entry name" value="Ergot_Alk_Oxidoreductase"/>
</dbReference>
<dbReference type="EMBL" id="CP017839">
    <property type="protein sequence ID" value="APA96267.1"/>
    <property type="molecule type" value="Genomic_DNA"/>
</dbReference>
<evidence type="ECO:0000313" key="4">
    <source>
        <dbReference type="EMBL" id="GAP32617.1"/>
    </source>
</evidence>
<reference evidence="5" key="1">
    <citation type="submission" date="2015-07" db="EMBL/GenBank/DDBJ databases">
        <title>Nocardia seriolae U-1 whole genome shotgun sequence.</title>
        <authorList>
            <person name="Imajoh M."/>
            <person name="Fukumoto Y."/>
            <person name="Sukeda M."/>
            <person name="Yamane J."/>
            <person name="Yamasaki K."/>
            <person name="Shimizu M."/>
            <person name="Ohnishi K."/>
            <person name="Oshima S."/>
        </authorList>
    </citation>
    <scope>NUCLEOTIDE SEQUENCE [LARGE SCALE GENOMIC DNA]</scope>
    <source>
        <strain evidence="5">U-1</strain>
    </source>
</reference>
<evidence type="ECO:0000313" key="3">
    <source>
        <dbReference type="EMBL" id="APA96267.1"/>
    </source>
</evidence>
<proteinExistence type="predicted"/>
<dbReference type="Gene3D" id="3.90.25.10">
    <property type="entry name" value="UDP-galactose 4-epimerase, domain 1"/>
    <property type="match status" value="1"/>
</dbReference>
<accession>A0ABC8AQS7</accession>
<evidence type="ECO:0000313" key="6">
    <source>
        <dbReference type="Proteomes" id="UP000180166"/>
    </source>
</evidence>
<dbReference type="PANTHER" id="PTHR43162:SF1">
    <property type="entry name" value="PRESTALK A DIFFERENTIATION PROTEIN A"/>
    <property type="match status" value="1"/>
</dbReference>
<dbReference type="KEGG" id="nsr:NS506_02200"/>
<dbReference type="Proteomes" id="UP000037179">
    <property type="component" value="Unassembled WGS sequence"/>
</dbReference>
<dbReference type="GeneID" id="93370016"/>
<dbReference type="Pfam" id="PF13460">
    <property type="entry name" value="NAD_binding_10"/>
    <property type="match status" value="1"/>
</dbReference>
<dbReference type="InterPro" id="IPR016040">
    <property type="entry name" value="NAD(P)-bd_dom"/>
</dbReference>
<name>A0ABC8AQS7_9NOCA</name>
<protein>
    <submittedName>
        <fullName evidence="3">NADH:ubiquinone reductase (H(+)-translocating)</fullName>
        <ecNumber evidence="3">1.6.5.3</ecNumber>
    </submittedName>
    <submittedName>
        <fullName evidence="4">Nucleoside-diphosphate sugar epimerase</fullName>
    </submittedName>
</protein>
<evidence type="ECO:0000259" key="2">
    <source>
        <dbReference type="Pfam" id="PF13460"/>
    </source>
</evidence>
<feature type="region of interest" description="Disordered" evidence="1">
    <location>
        <begin position="188"/>
        <end position="210"/>
    </location>
</feature>
<dbReference type="Gene3D" id="3.40.50.720">
    <property type="entry name" value="NAD(P)-binding Rossmann-like Domain"/>
    <property type="match status" value="1"/>
</dbReference>
<dbReference type="AlphaFoldDB" id="A0ABC8AQS7"/>
<dbReference type="PANTHER" id="PTHR43162">
    <property type="match status" value="1"/>
</dbReference>